<dbReference type="GO" id="GO:0005777">
    <property type="term" value="C:peroxisome"/>
    <property type="evidence" value="ECO:0007669"/>
    <property type="project" value="TreeGrafter"/>
</dbReference>
<dbReference type="EMBL" id="JTDY01007546">
    <property type="protein sequence ID" value="KOB65122.1"/>
    <property type="molecule type" value="Genomic_DNA"/>
</dbReference>
<dbReference type="SUPFAM" id="SSF51735">
    <property type="entry name" value="NAD(P)-binding Rossmann-fold domains"/>
    <property type="match status" value="1"/>
</dbReference>
<dbReference type="EC" id="1.2.1.84" evidence="1"/>
<evidence type="ECO:0000313" key="4">
    <source>
        <dbReference type="Proteomes" id="UP000037510"/>
    </source>
</evidence>
<keyword evidence="1" id="KW-0443">Lipid metabolism</keyword>
<dbReference type="GO" id="GO:0102965">
    <property type="term" value="F:alcohol-forming long-chain fatty acyl-CoA reductase activity"/>
    <property type="evidence" value="ECO:0007669"/>
    <property type="project" value="UniProtKB-EC"/>
</dbReference>
<accession>A0A0L7KPA1</accession>
<dbReference type="Pfam" id="PF07993">
    <property type="entry name" value="NAD_binding_4"/>
    <property type="match status" value="1"/>
</dbReference>
<name>A0A0L7KPA1_OPEBR</name>
<dbReference type="PANTHER" id="PTHR11011">
    <property type="entry name" value="MALE STERILITY PROTEIN 2-RELATED"/>
    <property type="match status" value="1"/>
</dbReference>
<gene>
    <name evidence="3" type="ORF">OBRU01_20787</name>
</gene>
<dbReference type="InterPro" id="IPR026055">
    <property type="entry name" value="FAR"/>
</dbReference>
<evidence type="ECO:0000256" key="1">
    <source>
        <dbReference type="RuleBase" id="RU363097"/>
    </source>
</evidence>
<keyword evidence="1" id="KW-0521">NADP</keyword>
<dbReference type="GO" id="GO:0080019">
    <property type="term" value="F:alcohol-forming very long-chain fatty acyl-CoA reductase activity"/>
    <property type="evidence" value="ECO:0007669"/>
    <property type="project" value="InterPro"/>
</dbReference>
<comment type="function">
    <text evidence="1">Catalyzes the reduction of fatty acyl-CoA to fatty alcohols.</text>
</comment>
<dbReference type="AlphaFoldDB" id="A0A0L7KPA1"/>
<keyword evidence="1" id="KW-0560">Oxidoreductase</keyword>
<reference evidence="3 4" key="1">
    <citation type="journal article" date="2015" name="Genome Biol. Evol.">
        <title>The genome of winter moth (Operophtera brumata) provides a genomic perspective on sexual dimorphism and phenology.</title>
        <authorList>
            <person name="Derks M.F."/>
            <person name="Smit S."/>
            <person name="Salis L."/>
            <person name="Schijlen E."/>
            <person name="Bossers A."/>
            <person name="Mateman C."/>
            <person name="Pijl A.S."/>
            <person name="de Ridder D."/>
            <person name="Groenen M.A."/>
            <person name="Visser M.E."/>
            <person name="Megens H.J."/>
        </authorList>
    </citation>
    <scope>NUCLEOTIDE SEQUENCE [LARGE SCALE GENOMIC DNA]</scope>
    <source>
        <strain evidence="3">WM2013NL</strain>
        <tissue evidence="3">Head and thorax</tissue>
    </source>
</reference>
<dbReference type="PANTHER" id="PTHR11011:SF60">
    <property type="entry name" value="FATTY ACYL-COA REDUCTASE-RELATED"/>
    <property type="match status" value="1"/>
</dbReference>
<comment type="catalytic activity">
    <reaction evidence="1">
        <text>a long-chain fatty acyl-CoA + 2 NADPH + 2 H(+) = a long-chain primary fatty alcohol + 2 NADP(+) + CoA</text>
        <dbReference type="Rhea" id="RHEA:52716"/>
        <dbReference type="ChEBI" id="CHEBI:15378"/>
        <dbReference type="ChEBI" id="CHEBI:57287"/>
        <dbReference type="ChEBI" id="CHEBI:57783"/>
        <dbReference type="ChEBI" id="CHEBI:58349"/>
        <dbReference type="ChEBI" id="CHEBI:77396"/>
        <dbReference type="ChEBI" id="CHEBI:83139"/>
        <dbReference type="EC" id="1.2.1.84"/>
    </reaction>
</comment>
<protein>
    <recommendedName>
        <fullName evidence="1">Fatty acyl-CoA reductase</fullName>
        <ecNumber evidence="1">1.2.1.84</ecNumber>
    </recommendedName>
</protein>
<dbReference type="InterPro" id="IPR013120">
    <property type="entry name" value="FAR_NAD-bd"/>
</dbReference>
<dbReference type="STRING" id="104452.A0A0L7KPA1"/>
<dbReference type="GO" id="GO:0035336">
    <property type="term" value="P:long-chain fatty-acyl-CoA metabolic process"/>
    <property type="evidence" value="ECO:0007669"/>
    <property type="project" value="TreeGrafter"/>
</dbReference>
<organism evidence="3 4">
    <name type="scientific">Operophtera brumata</name>
    <name type="common">Winter moth</name>
    <name type="synonym">Phalaena brumata</name>
    <dbReference type="NCBI Taxonomy" id="104452"/>
    <lineage>
        <taxon>Eukaryota</taxon>
        <taxon>Metazoa</taxon>
        <taxon>Ecdysozoa</taxon>
        <taxon>Arthropoda</taxon>
        <taxon>Hexapoda</taxon>
        <taxon>Insecta</taxon>
        <taxon>Pterygota</taxon>
        <taxon>Neoptera</taxon>
        <taxon>Endopterygota</taxon>
        <taxon>Lepidoptera</taxon>
        <taxon>Glossata</taxon>
        <taxon>Ditrysia</taxon>
        <taxon>Geometroidea</taxon>
        <taxon>Geometridae</taxon>
        <taxon>Larentiinae</taxon>
        <taxon>Operophtera</taxon>
    </lineage>
</organism>
<evidence type="ECO:0000259" key="2">
    <source>
        <dbReference type="Pfam" id="PF07993"/>
    </source>
</evidence>
<keyword evidence="4" id="KW-1185">Reference proteome</keyword>
<comment type="caution">
    <text evidence="3">The sequence shown here is derived from an EMBL/GenBank/DDBJ whole genome shotgun (WGS) entry which is preliminary data.</text>
</comment>
<evidence type="ECO:0000313" key="3">
    <source>
        <dbReference type="EMBL" id="KOB65122.1"/>
    </source>
</evidence>
<sequence>MDPAMAIEVAAMSRSRAVEEATARGDSDIQQFYRNSTVFLTGGSGFMGKQMIEKLFRSCQLTKIFILLRPKKGKQIQERLDEMFQDPVDVIYHMAATTRFDEVLRLATLINVRGTREAISLGKACKKLKYTIPDPFCRSFVHVSTAYTHAMSSLIKKEVYERFYESPIPPETLISMAEAMDVDRLNGITE</sequence>
<keyword evidence="1" id="KW-0444">Lipid biosynthesis</keyword>
<dbReference type="Proteomes" id="UP000037510">
    <property type="component" value="Unassembled WGS sequence"/>
</dbReference>
<feature type="non-terminal residue" evidence="3">
    <location>
        <position position="190"/>
    </location>
</feature>
<proteinExistence type="inferred from homology"/>
<dbReference type="InterPro" id="IPR036291">
    <property type="entry name" value="NAD(P)-bd_dom_sf"/>
</dbReference>
<feature type="domain" description="Thioester reductase (TE)" evidence="2">
    <location>
        <begin position="85"/>
        <end position="161"/>
    </location>
</feature>
<dbReference type="Gene3D" id="3.40.50.720">
    <property type="entry name" value="NAD(P)-binding Rossmann-like Domain"/>
    <property type="match status" value="1"/>
</dbReference>
<comment type="similarity">
    <text evidence="1">Belongs to the fatty acyl-CoA reductase family.</text>
</comment>